<sequence length="171" mass="18613">MLPLSPLFTYPNGFCPAPATVHSTPLSCFLFKLYASTVTESRGTADAGQCTSVCDAHTGSTRRTAACTCSHTSARRGPRCTLVFEGSAKLWLSTEMPLSLCSFSPSGVTIWLLVAARGHSAKPEHEQKQSQDSDRPLDVEYQRSTYELQLHRLSPSPFLSLALFSAGDRIK</sequence>
<dbReference type="Proteomes" id="UP000314294">
    <property type="component" value="Unassembled WGS sequence"/>
</dbReference>
<evidence type="ECO:0000313" key="1">
    <source>
        <dbReference type="EMBL" id="TNN50524.1"/>
    </source>
</evidence>
<name>A0A4Z2GCU6_9TELE</name>
<gene>
    <name evidence="1" type="ORF">EYF80_039273</name>
</gene>
<comment type="caution">
    <text evidence="1">The sequence shown here is derived from an EMBL/GenBank/DDBJ whole genome shotgun (WGS) entry which is preliminary data.</text>
</comment>
<protein>
    <submittedName>
        <fullName evidence="1">Uncharacterized protein</fullName>
    </submittedName>
</protein>
<dbReference type="AlphaFoldDB" id="A0A4Z2GCU6"/>
<accession>A0A4Z2GCU6</accession>
<keyword evidence="2" id="KW-1185">Reference proteome</keyword>
<reference evidence="1 2" key="1">
    <citation type="submission" date="2019-03" db="EMBL/GenBank/DDBJ databases">
        <title>First draft genome of Liparis tanakae, snailfish: a comprehensive survey of snailfish specific genes.</title>
        <authorList>
            <person name="Kim W."/>
            <person name="Song I."/>
            <person name="Jeong J.-H."/>
            <person name="Kim D."/>
            <person name="Kim S."/>
            <person name="Ryu S."/>
            <person name="Song J.Y."/>
            <person name="Lee S.K."/>
        </authorList>
    </citation>
    <scope>NUCLEOTIDE SEQUENCE [LARGE SCALE GENOMIC DNA]</scope>
    <source>
        <tissue evidence="1">Muscle</tissue>
    </source>
</reference>
<dbReference type="EMBL" id="SRLO01000614">
    <property type="protein sequence ID" value="TNN50524.1"/>
    <property type="molecule type" value="Genomic_DNA"/>
</dbReference>
<proteinExistence type="predicted"/>
<evidence type="ECO:0000313" key="2">
    <source>
        <dbReference type="Proteomes" id="UP000314294"/>
    </source>
</evidence>
<organism evidence="1 2">
    <name type="scientific">Liparis tanakae</name>
    <name type="common">Tanaka's snailfish</name>
    <dbReference type="NCBI Taxonomy" id="230148"/>
    <lineage>
        <taxon>Eukaryota</taxon>
        <taxon>Metazoa</taxon>
        <taxon>Chordata</taxon>
        <taxon>Craniata</taxon>
        <taxon>Vertebrata</taxon>
        <taxon>Euteleostomi</taxon>
        <taxon>Actinopterygii</taxon>
        <taxon>Neopterygii</taxon>
        <taxon>Teleostei</taxon>
        <taxon>Neoteleostei</taxon>
        <taxon>Acanthomorphata</taxon>
        <taxon>Eupercaria</taxon>
        <taxon>Perciformes</taxon>
        <taxon>Cottioidei</taxon>
        <taxon>Cottales</taxon>
        <taxon>Liparidae</taxon>
        <taxon>Liparis</taxon>
    </lineage>
</organism>